<sequence>MRLKVTISFDKNGLALPMNYQQILQGFIYRQLDSDLEFCAFLHENGYKYEKRRFKAFTFSRLFGKTKYNKESKQIIFYGPVTWYIGSAIPKFIQLLGQSLLLKDDLHINYTKISIDEIQYEKEPQIKDNKIMIKMLSPITIYSTFENQEGKKLTQYFSPFDPAFSFLIGENSRKKYEAFFQEAFTDYVQITPVSIQKHDKVVTKFKSIYITAWNGIYELEGPIPMLNFLYNSAIGGKNSQGFGMFEILKQN</sequence>
<feature type="active site" description="Proton acceptor" evidence="6">
    <location>
        <position position="29"/>
    </location>
</feature>
<dbReference type="Pfam" id="PF21350">
    <property type="entry name" value="Cas6_I-A"/>
    <property type="match status" value="1"/>
</dbReference>
<dbReference type="GO" id="GO:0051607">
    <property type="term" value="P:defense response to virus"/>
    <property type="evidence" value="ECO:0007669"/>
    <property type="project" value="UniProtKB-KW"/>
</dbReference>
<dbReference type="Gene3D" id="3.30.70.1900">
    <property type="match status" value="1"/>
</dbReference>
<feature type="site" description="Transition state stabilizer" evidence="5">
    <location>
        <position position="55"/>
    </location>
</feature>
<evidence type="ECO:0000256" key="4">
    <source>
        <dbReference type="PIRNR" id="PIRNR005054"/>
    </source>
</evidence>
<name>A0ABD4A5D7_9BACI</name>
<evidence type="ECO:0000256" key="5">
    <source>
        <dbReference type="PIRSR" id="PIRSR005054-1"/>
    </source>
</evidence>
<dbReference type="RefSeq" id="WP_041903100.1">
    <property type="nucleotide sequence ID" value="NZ_JXLT01000081.1"/>
</dbReference>
<dbReference type="PANTHER" id="PTHR36984:SF1">
    <property type="entry name" value="CRISPR-ASSOCIATED ENDORIBONUCLEASE CAS6 1"/>
    <property type="match status" value="1"/>
</dbReference>
<dbReference type="NCBIfam" id="TIGR01877">
    <property type="entry name" value="cas_cas6"/>
    <property type="match status" value="1"/>
</dbReference>
<proteinExistence type="inferred from homology"/>
<dbReference type="CDD" id="cd21140">
    <property type="entry name" value="Cas6_I-like"/>
    <property type="match status" value="1"/>
</dbReference>
<organism evidence="8 9">
    <name type="scientific">Caldibacillus thermoamylovorans</name>
    <dbReference type="NCBI Taxonomy" id="35841"/>
    <lineage>
        <taxon>Bacteria</taxon>
        <taxon>Bacillati</taxon>
        <taxon>Bacillota</taxon>
        <taxon>Bacilli</taxon>
        <taxon>Bacillales</taxon>
        <taxon>Bacillaceae</taxon>
        <taxon>Caldibacillus</taxon>
    </lineage>
</organism>
<dbReference type="PIRSF" id="PIRSF005054">
    <property type="entry name" value="PF1131"/>
    <property type="match status" value="1"/>
</dbReference>
<feature type="active site" description="Proton donor" evidence="6">
    <location>
        <position position="43"/>
    </location>
</feature>
<dbReference type="GO" id="GO:0003723">
    <property type="term" value="F:RNA binding"/>
    <property type="evidence" value="ECO:0007669"/>
    <property type="project" value="UniProtKB-KW"/>
</dbReference>
<dbReference type="InterPro" id="IPR049435">
    <property type="entry name" value="Cas_Cas6_C"/>
</dbReference>
<dbReference type="PANTHER" id="PTHR36984">
    <property type="entry name" value="CRISPR-ASSOCIATED ENDORIBONUCLEASE CAS6 1"/>
    <property type="match status" value="1"/>
</dbReference>
<keyword evidence="3" id="KW-0051">Antiviral defense</keyword>
<dbReference type="InterPro" id="IPR045747">
    <property type="entry name" value="CRISPR-assoc_prot_Cas6_N_sf"/>
</dbReference>
<dbReference type="Gene3D" id="3.30.70.1890">
    <property type="match status" value="1"/>
</dbReference>
<comment type="similarity">
    <text evidence="1 4">Belongs to the CRISPR-associated protein Cas6/Cse3/CasE family.</text>
</comment>
<dbReference type="Proteomes" id="UP000032076">
    <property type="component" value="Unassembled WGS sequence"/>
</dbReference>
<gene>
    <name evidence="8" type="ORF">B4167_3192</name>
</gene>
<evidence type="ECO:0000256" key="1">
    <source>
        <dbReference type="ARBA" id="ARBA00005937"/>
    </source>
</evidence>
<evidence type="ECO:0000256" key="2">
    <source>
        <dbReference type="ARBA" id="ARBA00022884"/>
    </source>
</evidence>
<protein>
    <recommendedName>
        <fullName evidence="4">CRISPR-associated endoribonuclease</fullName>
    </recommendedName>
</protein>
<reference evidence="8 9" key="1">
    <citation type="submission" date="2015-01" db="EMBL/GenBank/DDBJ databases">
        <title>Draft Genome Sequences of Four Bacillus thermoamylovorans Strains, Isolated From Food Products.</title>
        <authorList>
            <person name="Krawcyk A.O."/>
            <person name="Berendsen E.M."/>
            <person name="Eijlander R.T."/>
            <person name="de Jong A."/>
            <person name="Wells-Bennik M."/>
            <person name="Kuipers O.P."/>
        </authorList>
    </citation>
    <scope>NUCLEOTIDE SEQUENCE [LARGE SCALE GENOMIC DNA]</scope>
    <source>
        <strain evidence="8 9">B4167</strain>
    </source>
</reference>
<dbReference type="GeneID" id="92962233"/>
<comment type="function">
    <text evidence="4">CRISPR (clustered regularly interspaced short palindromic repeat), is an adaptive immune system that provides protection against mobile genetic elements (viruses, transposable elements and conjugative plasmids). CRISPR clusters contain sequences complementary to antecedent mobile elements and target invading nucleic acids. CRISPR clusters are transcribed and processed into CRISPR RNA (crRNA).</text>
</comment>
<accession>A0ABD4A5D7</accession>
<evidence type="ECO:0000256" key="3">
    <source>
        <dbReference type="ARBA" id="ARBA00023118"/>
    </source>
</evidence>
<dbReference type="InterPro" id="IPR010156">
    <property type="entry name" value="CRISPR-assoc_prot_Cas6"/>
</dbReference>
<evidence type="ECO:0000313" key="9">
    <source>
        <dbReference type="Proteomes" id="UP000032076"/>
    </source>
</evidence>
<comment type="caution">
    <text evidence="8">The sequence shown here is derived from an EMBL/GenBank/DDBJ whole genome shotgun (WGS) entry which is preliminary data.</text>
</comment>
<evidence type="ECO:0000259" key="7">
    <source>
        <dbReference type="Pfam" id="PF01881"/>
    </source>
</evidence>
<evidence type="ECO:0000313" key="8">
    <source>
        <dbReference type="EMBL" id="KIO72010.1"/>
    </source>
</evidence>
<evidence type="ECO:0000256" key="6">
    <source>
        <dbReference type="PIRSR" id="PIRSR005054-50"/>
    </source>
</evidence>
<feature type="domain" description="CRISPR associated protein Cas6 C-terminal" evidence="7">
    <location>
        <begin position="121"/>
        <end position="247"/>
    </location>
</feature>
<dbReference type="AlphaFoldDB" id="A0ABD4A5D7"/>
<dbReference type="Pfam" id="PF01881">
    <property type="entry name" value="Cas_Cas6_C"/>
    <property type="match status" value="1"/>
</dbReference>
<dbReference type="EMBL" id="JXLU01000104">
    <property type="protein sequence ID" value="KIO72010.1"/>
    <property type="molecule type" value="Genomic_DNA"/>
</dbReference>
<keyword evidence="2" id="KW-0694">RNA-binding</keyword>